<accession>A0A917E007</accession>
<dbReference type="InterPro" id="IPR043129">
    <property type="entry name" value="ATPase_NBD"/>
</dbReference>
<reference evidence="2" key="1">
    <citation type="journal article" date="2014" name="Int. J. Syst. Evol. Microbiol.">
        <title>Complete genome sequence of Corynebacterium casei LMG S-19264T (=DSM 44701T), isolated from a smear-ripened cheese.</title>
        <authorList>
            <consortium name="US DOE Joint Genome Institute (JGI-PGF)"/>
            <person name="Walter F."/>
            <person name="Albersmeier A."/>
            <person name="Kalinowski J."/>
            <person name="Ruckert C."/>
        </authorList>
    </citation>
    <scope>NUCLEOTIDE SEQUENCE</scope>
    <source>
        <strain evidence="2">CGMCC 1.15178</strain>
    </source>
</reference>
<dbReference type="PANTHER" id="PTHR18964:SF149">
    <property type="entry name" value="BIFUNCTIONAL UDP-N-ACETYLGLUCOSAMINE 2-EPIMERASE_N-ACETYLMANNOSAMINE KINASE"/>
    <property type="match status" value="1"/>
</dbReference>
<comment type="similarity">
    <text evidence="1">Belongs to the ROK (NagC/XylR) family.</text>
</comment>
<gene>
    <name evidence="2" type="primary">glkA2</name>
    <name evidence="2" type="ORF">GCM10010911_46630</name>
</gene>
<dbReference type="SUPFAM" id="SSF53067">
    <property type="entry name" value="Actin-like ATPase domain"/>
    <property type="match status" value="1"/>
</dbReference>
<comment type="caution">
    <text evidence="2">The sequence shown here is derived from an EMBL/GenBank/DDBJ whole genome shotgun (WGS) entry which is preliminary data.</text>
</comment>
<dbReference type="InterPro" id="IPR000600">
    <property type="entry name" value="ROK"/>
</dbReference>
<dbReference type="Gene3D" id="3.30.420.40">
    <property type="match status" value="2"/>
</dbReference>
<dbReference type="Proteomes" id="UP000612456">
    <property type="component" value="Unassembled WGS sequence"/>
</dbReference>
<dbReference type="PANTHER" id="PTHR18964">
    <property type="entry name" value="ROK (REPRESSOR, ORF, KINASE) FAMILY"/>
    <property type="match status" value="1"/>
</dbReference>
<reference evidence="2" key="2">
    <citation type="submission" date="2020-09" db="EMBL/GenBank/DDBJ databases">
        <authorList>
            <person name="Sun Q."/>
            <person name="Zhou Y."/>
        </authorList>
    </citation>
    <scope>NUCLEOTIDE SEQUENCE</scope>
    <source>
        <strain evidence="2">CGMCC 1.15178</strain>
    </source>
</reference>
<evidence type="ECO:0000256" key="1">
    <source>
        <dbReference type="ARBA" id="ARBA00006479"/>
    </source>
</evidence>
<dbReference type="Pfam" id="PF00480">
    <property type="entry name" value="ROK"/>
    <property type="match status" value="1"/>
</dbReference>
<dbReference type="RefSeq" id="WP_188995406.1">
    <property type="nucleotide sequence ID" value="NZ_BMHP01000003.1"/>
</dbReference>
<keyword evidence="3" id="KW-1185">Reference proteome</keyword>
<dbReference type="AlphaFoldDB" id="A0A917E007"/>
<evidence type="ECO:0000313" key="3">
    <source>
        <dbReference type="Proteomes" id="UP000612456"/>
    </source>
</evidence>
<evidence type="ECO:0000313" key="2">
    <source>
        <dbReference type="EMBL" id="GGD83098.1"/>
    </source>
</evidence>
<protein>
    <submittedName>
        <fullName evidence="2">Glucokinase</fullName>
    </submittedName>
</protein>
<name>A0A917E007_9BACL</name>
<sequence length="314" mass="32990">MNITIDFGGTNIKIGLVEAGMVAAKKSIPAHSAGGLGSRLPDVERSVHELLAKAGVSLQQCSGIGLALPGIVDSKRKQVLSAIKDKYTDAAGFDFTHWTNSAFSLPLAMENDARAALIGEAAYGAARGAKDAVLVIFGTGIGTAAIMNGAIVRGSHYQAGILGGHLATDIYGETCLCGNVGCLEAQASHWAIPQRAGKIDGFSSSALARENPLGYEGVIKAYAEGDECARQLMDDLILHWSAGIVNLIHAYDPEVVVLSGGLMKSAAYLLPRVAERVLALAWTPWGTPRFEVAEDPEISVMLGLSHLLCEARRP</sequence>
<proteinExistence type="inferred from homology"/>
<dbReference type="EMBL" id="BMHP01000003">
    <property type="protein sequence ID" value="GGD83098.1"/>
    <property type="molecule type" value="Genomic_DNA"/>
</dbReference>
<organism evidence="2 3">
    <name type="scientific">Paenibacillus nasutitermitis</name>
    <dbReference type="NCBI Taxonomy" id="1652958"/>
    <lineage>
        <taxon>Bacteria</taxon>
        <taxon>Bacillati</taxon>
        <taxon>Bacillota</taxon>
        <taxon>Bacilli</taxon>
        <taxon>Bacillales</taxon>
        <taxon>Paenibacillaceae</taxon>
        <taxon>Paenibacillus</taxon>
    </lineage>
</organism>